<proteinExistence type="inferred from homology"/>
<evidence type="ECO:0000256" key="3">
    <source>
        <dbReference type="ARBA" id="ARBA00023125"/>
    </source>
</evidence>
<comment type="caution">
    <text evidence="5">The sequence shown here is derived from an EMBL/GenBank/DDBJ whole genome shotgun (WGS) entry which is preliminary data.</text>
</comment>
<evidence type="ECO:0000256" key="1">
    <source>
        <dbReference type="ARBA" id="ARBA00009359"/>
    </source>
</evidence>
<dbReference type="GO" id="GO:0051382">
    <property type="term" value="P:kinetochore assembly"/>
    <property type="evidence" value="ECO:0007669"/>
    <property type="project" value="InterPro"/>
</dbReference>
<feature type="non-terminal residue" evidence="5">
    <location>
        <position position="1"/>
    </location>
</feature>
<dbReference type="InterPro" id="IPR018552">
    <property type="entry name" value="CENP-X"/>
</dbReference>
<dbReference type="GO" id="GO:0003677">
    <property type="term" value="F:DNA binding"/>
    <property type="evidence" value="ECO:0007669"/>
    <property type="project" value="UniProtKB-KW"/>
</dbReference>
<evidence type="ECO:0000256" key="4">
    <source>
        <dbReference type="ARBA" id="ARBA00023204"/>
    </source>
</evidence>
<name>A0A267E2R6_9PLAT</name>
<dbReference type="GO" id="GO:0006281">
    <property type="term" value="P:DNA repair"/>
    <property type="evidence" value="ECO:0007669"/>
    <property type="project" value="UniProtKB-KW"/>
</dbReference>
<protein>
    <submittedName>
        <fullName evidence="5">Uncharacterized protein</fullName>
    </submittedName>
</protein>
<comment type="similarity">
    <text evidence="1">Belongs to the CENP-X/MHF2 family.</text>
</comment>
<evidence type="ECO:0000313" key="6">
    <source>
        <dbReference type="Proteomes" id="UP000215902"/>
    </source>
</evidence>
<accession>A0A267E2R6</accession>
<organism evidence="5 6">
    <name type="scientific">Macrostomum lignano</name>
    <dbReference type="NCBI Taxonomy" id="282301"/>
    <lineage>
        <taxon>Eukaryota</taxon>
        <taxon>Metazoa</taxon>
        <taxon>Spiralia</taxon>
        <taxon>Lophotrochozoa</taxon>
        <taxon>Platyhelminthes</taxon>
        <taxon>Rhabditophora</taxon>
        <taxon>Macrostomorpha</taxon>
        <taxon>Macrostomida</taxon>
        <taxon>Macrostomidae</taxon>
        <taxon>Macrostomum</taxon>
    </lineage>
</organism>
<keyword evidence="6" id="KW-1185">Reference proteome</keyword>
<keyword evidence="3" id="KW-0238">DNA-binding</keyword>
<evidence type="ECO:0000256" key="2">
    <source>
        <dbReference type="ARBA" id="ARBA00022763"/>
    </source>
</evidence>
<dbReference type="Proteomes" id="UP000215902">
    <property type="component" value="Unassembled WGS sequence"/>
</dbReference>
<reference evidence="5 6" key="1">
    <citation type="submission" date="2017-06" db="EMBL/GenBank/DDBJ databases">
        <title>A platform for efficient transgenesis in Macrostomum lignano, a flatworm model organism for stem cell research.</title>
        <authorList>
            <person name="Berezikov E."/>
        </authorList>
    </citation>
    <scope>NUCLEOTIDE SEQUENCE [LARGE SCALE GENOMIC DNA]</scope>
    <source>
        <strain evidence="5">DV1</strain>
        <tissue evidence="5">Whole organism</tissue>
    </source>
</reference>
<gene>
    <name evidence="5" type="ORF">BOX15_Mlig014280g1</name>
</gene>
<feature type="non-terminal residue" evidence="5">
    <location>
        <position position="59"/>
    </location>
</feature>
<dbReference type="AlphaFoldDB" id="A0A267E2R6"/>
<sequence length="59" mass="6572">SWSNLDLVKSFLQENKVKIQPEAARQCNELIRLFAEECAVRAAGAAKARLAVAETKQKQ</sequence>
<keyword evidence="2" id="KW-0227">DNA damage</keyword>
<keyword evidence="4" id="KW-0234">DNA repair</keyword>
<dbReference type="Pfam" id="PF09415">
    <property type="entry name" value="CENP-X"/>
    <property type="match status" value="1"/>
</dbReference>
<dbReference type="EMBL" id="NIVC01002805">
    <property type="protein sequence ID" value="PAA55129.1"/>
    <property type="molecule type" value="Genomic_DNA"/>
</dbReference>
<evidence type="ECO:0000313" key="5">
    <source>
        <dbReference type="EMBL" id="PAA55129.1"/>
    </source>
</evidence>